<dbReference type="PANTHER" id="PTHR47022">
    <property type="entry name" value="BTB AND MATH DOMAIN-CONTAINING PROTEIN 36-RELATED"/>
    <property type="match status" value="1"/>
</dbReference>
<comment type="caution">
    <text evidence="3">The sequence shown here is derived from an EMBL/GenBank/DDBJ whole genome shotgun (WGS) entry which is preliminary data.</text>
</comment>
<dbReference type="InterPro" id="IPR008974">
    <property type="entry name" value="TRAF-like"/>
</dbReference>
<evidence type="ECO:0000313" key="3">
    <source>
        <dbReference type="EMBL" id="GMT30465.1"/>
    </source>
</evidence>
<name>A0AAV5WIU9_9BILA</name>
<evidence type="ECO:0000256" key="1">
    <source>
        <dbReference type="SAM" id="MobiDB-lite"/>
    </source>
</evidence>
<proteinExistence type="predicted"/>
<dbReference type="Pfam" id="PF00917">
    <property type="entry name" value="MATH"/>
    <property type="match status" value="1"/>
</dbReference>
<dbReference type="Pfam" id="PF00651">
    <property type="entry name" value="BTB"/>
    <property type="match status" value="1"/>
</dbReference>
<dbReference type="AlphaFoldDB" id="A0AAV5WIU9"/>
<reference evidence="3" key="1">
    <citation type="submission" date="2023-10" db="EMBL/GenBank/DDBJ databases">
        <title>Genome assembly of Pristionchus species.</title>
        <authorList>
            <person name="Yoshida K."/>
            <person name="Sommer R.J."/>
        </authorList>
    </citation>
    <scope>NUCLEOTIDE SEQUENCE</scope>
    <source>
        <strain evidence="3">RS5133</strain>
    </source>
</reference>
<keyword evidence="4" id="KW-1185">Reference proteome</keyword>
<gene>
    <name evidence="3" type="ORF">PFISCL1PPCAC_21762</name>
</gene>
<dbReference type="Gene3D" id="3.30.710.10">
    <property type="entry name" value="Potassium Channel Kv1.1, Chain A"/>
    <property type="match status" value="1"/>
</dbReference>
<evidence type="ECO:0000259" key="2">
    <source>
        <dbReference type="PROSITE" id="PS50097"/>
    </source>
</evidence>
<dbReference type="InterPro" id="IPR002083">
    <property type="entry name" value="MATH/TRAF_dom"/>
</dbReference>
<dbReference type="PANTHER" id="PTHR47022:SF1">
    <property type="entry name" value="BTB AND MATH DOMAIN-CONTAINING PROTEIN 36-RELATED"/>
    <property type="match status" value="1"/>
</dbReference>
<feature type="non-terminal residue" evidence="3">
    <location>
        <position position="1"/>
    </location>
</feature>
<protein>
    <recommendedName>
        <fullName evidence="2">BTB domain-containing protein</fullName>
    </recommendedName>
</protein>
<dbReference type="SMART" id="SM00225">
    <property type="entry name" value="BTB"/>
    <property type="match status" value="1"/>
</dbReference>
<dbReference type="SUPFAM" id="SSF49599">
    <property type="entry name" value="TRAF domain-like"/>
    <property type="match status" value="1"/>
</dbReference>
<dbReference type="InterPro" id="IPR011333">
    <property type="entry name" value="SKP1/BTB/POZ_sf"/>
</dbReference>
<dbReference type="InterPro" id="IPR000210">
    <property type="entry name" value="BTB/POZ_dom"/>
</dbReference>
<evidence type="ECO:0000313" key="4">
    <source>
        <dbReference type="Proteomes" id="UP001432322"/>
    </source>
</evidence>
<dbReference type="SUPFAM" id="SSF54695">
    <property type="entry name" value="POZ domain"/>
    <property type="match status" value="1"/>
</dbReference>
<organism evidence="3 4">
    <name type="scientific">Pristionchus fissidentatus</name>
    <dbReference type="NCBI Taxonomy" id="1538716"/>
    <lineage>
        <taxon>Eukaryota</taxon>
        <taxon>Metazoa</taxon>
        <taxon>Ecdysozoa</taxon>
        <taxon>Nematoda</taxon>
        <taxon>Chromadorea</taxon>
        <taxon>Rhabditida</taxon>
        <taxon>Rhabditina</taxon>
        <taxon>Diplogasteromorpha</taxon>
        <taxon>Diplogasteroidea</taxon>
        <taxon>Neodiplogasteridae</taxon>
        <taxon>Pristionchus</taxon>
    </lineage>
</organism>
<accession>A0AAV5WIU9</accession>
<feature type="region of interest" description="Disordered" evidence="1">
    <location>
        <begin position="24"/>
        <end position="47"/>
    </location>
</feature>
<dbReference type="PROSITE" id="PS50097">
    <property type="entry name" value="BTB"/>
    <property type="match status" value="1"/>
</dbReference>
<sequence length="350" mass="39490">FLSMIDSEEERLVVDDETERLRRAMRAAPRQSSGGIRGGGETDGRGSTVVSLSVSVTDLKQSPKCASEATENFLWRLSVRRQHNADEILIELEWDREVKSSVWSIEASVEFRIVNHRNPSITMKQILDHNFHRDSSSVSSIIDTYPNMITAENGFVKDVKILFEAHIVVKKVEGIRSSTSSSLDFSAPSEILDVALVVEGGAKVYAGRQFLSTYSPYFHALFYGELREKREIKMDGVGREELVELLEVIYPVERPITDKNVEGLLKLAGRLEMKTVLSKVERFLISTSSSLTPSARLLLADRYRLAQLQSVCLSSLYSKVAIKSVRDSNEYEKLSEKTKEALFDRMMEIV</sequence>
<feature type="domain" description="BTB" evidence="2">
    <location>
        <begin position="192"/>
        <end position="258"/>
    </location>
</feature>
<dbReference type="EMBL" id="BTSY01000005">
    <property type="protein sequence ID" value="GMT30465.1"/>
    <property type="molecule type" value="Genomic_DNA"/>
</dbReference>
<dbReference type="Gene3D" id="2.60.210.10">
    <property type="entry name" value="Apoptosis, Tumor Necrosis Factor Receptor Associated Protein 2, Chain A"/>
    <property type="match status" value="1"/>
</dbReference>
<dbReference type="Proteomes" id="UP001432322">
    <property type="component" value="Unassembled WGS sequence"/>
</dbReference>